<comment type="catalytic activity">
    <reaction evidence="9 10 11">
        <text>adenosine(37) in tRNA + dimethylallyl diphosphate = N(6)-dimethylallyladenosine(37) in tRNA + diphosphate</text>
        <dbReference type="Rhea" id="RHEA:26482"/>
        <dbReference type="Rhea" id="RHEA-COMP:10162"/>
        <dbReference type="Rhea" id="RHEA-COMP:10375"/>
        <dbReference type="ChEBI" id="CHEBI:33019"/>
        <dbReference type="ChEBI" id="CHEBI:57623"/>
        <dbReference type="ChEBI" id="CHEBI:74411"/>
        <dbReference type="ChEBI" id="CHEBI:74415"/>
        <dbReference type="EC" id="2.5.1.75"/>
    </reaction>
</comment>
<dbReference type="GO" id="GO:0006400">
    <property type="term" value="P:tRNA modification"/>
    <property type="evidence" value="ECO:0007669"/>
    <property type="project" value="TreeGrafter"/>
</dbReference>
<evidence type="ECO:0000256" key="12">
    <source>
        <dbReference type="RuleBase" id="RU003784"/>
    </source>
</evidence>
<gene>
    <name evidence="10 14" type="primary">miaA</name>
    <name evidence="14" type="ORF">G7Y82_09240</name>
</gene>
<dbReference type="PANTHER" id="PTHR11088">
    <property type="entry name" value="TRNA DIMETHYLALLYLTRANSFERASE"/>
    <property type="match status" value="1"/>
</dbReference>
<dbReference type="EC" id="2.5.1.75" evidence="10"/>
<evidence type="ECO:0000256" key="9">
    <source>
        <dbReference type="ARBA" id="ARBA00049563"/>
    </source>
</evidence>
<keyword evidence="15" id="KW-1185">Reference proteome</keyword>
<evidence type="ECO:0000256" key="11">
    <source>
        <dbReference type="RuleBase" id="RU003783"/>
    </source>
</evidence>
<name>A0A969WAL2_9GAMM</name>
<dbReference type="Gene3D" id="3.40.50.300">
    <property type="entry name" value="P-loop containing nucleotide triphosphate hydrolases"/>
    <property type="match status" value="1"/>
</dbReference>
<dbReference type="FunFam" id="1.10.20.140:FF:000001">
    <property type="entry name" value="tRNA dimethylallyltransferase"/>
    <property type="match status" value="1"/>
</dbReference>
<feature type="binding site" evidence="10">
    <location>
        <begin position="18"/>
        <end position="23"/>
    </location>
    <ligand>
        <name>substrate</name>
    </ligand>
</feature>
<dbReference type="Proteomes" id="UP000653472">
    <property type="component" value="Unassembled WGS sequence"/>
</dbReference>
<evidence type="ECO:0000256" key="2">
    <source>
        <dbReference type="ARBA" id="ARBA00003213"/>
    </source>
</evidence>
<evidence type="ECO:0000256" key="8">
    <source>
        <dbReference type="ARBA" id="ARBA00022842"/>
    </source>
</evidence>
<evidence type="ECO:0000256" key="4">
    <source>
        <dbReference type="ARBA" id="ARBA00022679"/>
    </source>
</evidence>
<evidence type="ECO:0000256" key="10">
    <source>
        <dbReference type="HAMAP-Rule" id="MF_00185"/>
    </source>
</evidence>
<keyword evidence="8 10" id="KW-0460">Magnesium</keyword>
<comment type="caution">
    <text evidence="10">Lacks conserved residue(s) required for the propagation of feature annotation.</text>
</comment>
<keyword evidence="7 10" id="KW-0067">ATP-binding</keyword>
<protein>
    <recommendedName>
        <fullName evidence="10">tRNA dimethylallyltransferase</fullName>
        <ecNumber evidence="10">2.5.1.75</ecNumber>
    </recommendedName>
    <alternativeName>
        <fullName evidence="10">Dimethylallyl diphosphate:tRNA dimethylallyltransferase</fullName>
        <shortName evidence="10">DMAPP:tRNA dimethylallyltransferase</shortName>
        <shortName evidence="10">DMATase</shortName>
    </alternativeName>
    <alternativeName>
        <fullName evidence="10">Isopentenyl-diphosphate:tRNA isopentenyltransferase</fullName>
        <shortName evidence="10">IPP transferase</shortName>
        <shortName evidence="10">IPPT</shortName>
        <shortName evidence="10">IPTase</shortName>
    </alternativeName>
</protein>
<comment type="cofactor">
    <cofactor evidence="1 10">
        <name>Mg(2+)</name>
        <dbReference type="ChEBI" id="CHEBI:18420"/>
    </cofactor>
</comment>
<dbReference type="PANTHER" id="PTHR11088:SF60">
    <property type="entry name" value="TRNA DIMETHYLALLYLTRANSFERASE"/>
    <property type="match status" value="1"/>
</dbReference>
<feature type="region of interest" description="Interaction with substrate tRNA" evidence="10">
    <location>
        <begin position="41"/>
        <end position="44"/>
    </location>
</feature>
<dbReference type="SUPFAM" id="SSF52540">
    <property type="entry name" value="P-loop containing nucleoside triphosphate hydrolases"/>
    <property type="match status" value="1"/>
</dbReference>
<comment type="subunit">
    <text evidence="10">Monomer.</text>
</comment>
<dbReference type="HAMAP" id="MF_00185">
    <property type="entry name" value="IPP_trans"/>
    <property type="match status" value="1"/>
</dbReference>
<feature type="binding site" evidence="10">
    <location>
        <begin position="16"/>
        <end position="23"/>
    </location>
    <ligand>
        <name>ATP</name>
        <dbReference type="ChEBI" id="CHEBI:30616"/>
    </ligand>
</feature>
<keyword evidence="6 10" id="KW-0547">Nucleotide-binding</keyword>
<evidence type="ECO:0000313" key="15">
    <source>
        <dbReference type="Proteomes" id="UP000653472"/>
    </source>
</evidence>
<dbReference type="EMBL" id="JAAVXB010000004">
    <property type="protein sequence ID" value="NKF22503.1"/>
    <property type="molecule type" value="Genomic_DNA"/>
</dbReference>
<evidence type="ECO:0000256" key="3">
    <source>
        <dbReference type="ARBA" id="ARBA00005842"/>
    </source>
</evidence>
<evidence type="ECO:0000256" key="7">
    <source>
        <dbReference type="ARBA" id="ARBA00022840"/>
    </source>
</evidence>
<dbReference type="InterPro" id="IPR039657">
    <property type="entry name" value="Dimethylallyltransferase"/>
</dbReference>
<proteinExistence type="inferred from homology"/>
<dbReference type="AlphaFoldDB" id="A0A969WAL2"/>
<comment type="similarity">
    <text evidence="3 10 13">Belongs to the IPP transferase family.</text>
</comment>
<evidence type="ECO:0000313" key="14">
    <source>
        <dbReference type="EMBL" id="NKF22503.1"/>
    </source>
</evidence>
<dbReference type="GO" id="GO:0005524">
    <property type="term" value="F:ATP binding"/>
    <property type="evidence" value="ECO:0007669"/>
    <property type="project" value="UniProtKB-UniRule"/>
</dbReference>
<accession>A0A969WAL2</accession>
<evidence type="ECO:0000256" key="5">
    <source>
        <dbReference type="ARBA" id="ARBA00022694"/>
    </source>
</evidence>
<comment type="function">
    <text evidence="2 10 12">Catalyzes the transfer of a dimethylallyl group onto the adenine at position 37 in tRNAs that read codons beginning with uridine, leading to the formation of N6-(dimethylallyl)adenosine (i(6)A).</text>
</comment>
<reference evidence="14" key="1">
    <citation type="submission" date="2020-03" db="EMBL/GenBank/DDBJ databases">
        <title>Solimonas marina sp. nov., isolated from deep seawater of the Pacific Ocean.</title>
        <authorList>
            <person name="Liu X."/>
            <person name="Lai Q."/>
            <person name="Sun F."/>
            <person name="Gai Y."/>
            <person name="Li G."/>
            <person name="Shao Z."/>
        </authorList>
    </citation>
    <scope>NUCLEOTIDE SEQUENCE</scope>
    <source>
        <strain evidence="14">C16B3</strain>
    </source>
</reference>
<dbReference type="Pfam" id="PF01715">
    <property type="entry name" value="IPPT"/>
    <property type="match status" value="1"/>
</dbReference>
<sequence>MTPPLSVSAPTVLLMGPTASGKTALAMALAERLPIEIISVDSALVYRGLDIGSAKPDAAMLARVPHHLIDILDPADSYSAARFAADARRLIADIRSRGRVPLLVGGTMLYFRALTQGLSTLPSADLALRQRLEGEARLAGWPALHARLAARDPETAARLHPNDQQRIQRALEIIEISGMTPTAFYAQARDGAAADARWCRIALNPPARSELHARIATRFHAMIADGFVDEVRRLHQRGDLHPDLPAIRAVGYRQLWGYLDGDYGLPEAIERGIAATRQFAKRQLTWLRSESELHWLDPARNDLIEAALAHFRPADNV</sequence>
<dbReference type="NCBIfam" id="TIGR00174">
    <property type="entry name" value="miaA"/>
    <property type="match status" value="1"/>
</dbReference>
<dbReference type="InterPro" id="IPR027417">
    <property type="entry name" value="P-loop_NTPase"/>
</dbReference>
<organism evidence="14 15">
    <name type="scientific">Solimonas marina</name>
    <dbReference type="NCBI Taxonomy" id="2714601"/>
    <lineage>
        <taxon>Bacteria</taxon>
        <taxon>Pseudomonadati</taxon>
        <taxon>Pseudomonadota</taxon>
        <taxon>Gammaproteobacteria</taxon>
        <taxon>Nevskiales</taxon>
        <taxon>Nevskiaceae</taxon>
        <taxon>Solimonas</taxon>
    </lineage>
</organism>
<dbReference type="GO" id="GO:0052381">
    <property type="term" value="F:tRNA dimethylallyltransferase activity"/>
    <property type="evidence" value="ECO:0007669"/>
    <property type="project" value="UniProtKB-UniRule"/>
</dbReference>
<dbReference type="InterPro" id="IPR018022">
    <property type="entry name" value="IPT"/>
</dbReference>
<keyword evidence="5 10" id="KW-0819">tRNA processing</keyword>
<feature type="site" description="Interaction with substrate tRNA" evidence="10">
    <location>
        <position position="129"/>
    </location>
</feature>
<feature type="site" description="Interaction with substrate tRNA" evidence="10">
    <location>
        <position position="107"/>
    </location>
</feature>
<comment type="caution">
    <text evidence="14">The sequence shown here is derived from an EMBL/GenBank/DDBJ whole genome shotgun (WGS) entry which is preliminary data.</text>
</comment>
<dbReference type="Gene3D" id="1.10.20.140">
    <property type="match status" value="1"/>
</dbReference>
<evidence type="ECO:0000256" key="6">
    <source>
        <dbReference type="ARBA" id="ARBA00022741"/>
    </source>
</evidence>
<feature type="region of interest" description="Interaction with substrate tRNA" evidence="10">
    <location>
        <begin position="165"/>
        <end position="169"/>
    </location>
</feature>
<evidence type="ECO:0000256" key="13">
    <source>
        <dbReference type="RuleBase" id="RU003785"/>
    </source>
</evidence>
<keyword evidence="4 10" id="KW-0808">Transferase</keyword>
<evidence type="ECO:0000256" key="1">
    <source>
        <dbReference type="ARBA" id="ARBA00001946"/>
    </source>
</evidence>